<dbReference type="InterPro" id="IPR006626">
    <property type="entry name" value="PbH1"/>
</dbReference>
<dbReference type="SUPFAM" id="SSF51126">
    <property type="entry name" value="Pectin lyase-like"/>
    <property type="match status" value="2"/>
</dbReference>
<dbReference type="InterPro" id="IPR011050">
    <property type="entry name" value="Pectin_lyase_fold/virulence"/>
</dbReference>
<dbReference type="InterPro" id="IPR012334">
    <property type="entry name" value="Pectin_lyas_fold"/>
</dbReference>
<comment type="caution">
    <text evidence="2">The sequence shown here is derived from an EMBL/GenBank/DDBJ whole genome shotgun (WGS) entry which is preliminary data.</text>
</comment>
<keyword evidence="3" id="KW-1185">Reference proteome</keyword>
<name>A0ABS4I7Z0_9BACL</name>
<evidence type="ECO:0000313" key="3">
    <source>
        <dbReference type="Proteomes" id="UP001519344"/>
    </source>
</evidence>
<sequence>MADSIYLLELDRWGIYNDGTHPVETTKGFNDALKWAHDNGKTTFRVPAGLFLIKKGPETDVSAQINIPANMTFEMAEGTTLKKESNGYEFYRLLYVGPMVQNVTIKGGILIGDRYTHDYTQKQYPYTQNTHEAGFGITSDGARNLTIEGVVIKEFTGDGIMVGNSSGWLSGFWDSDIEPGSIDTQGKLVIDPTRIRTKKSIKTDFHNAPRAELFNRGFVMFHPEAGVDENAGFDVYFYKNDGTFLSAERGGLYYTEEVPIPQGADYFLAVFTPTKSNGYSVILNLIALSKQILMKNCNISFNRRQGISVVGAHDVTIQNNVIHDIQGTAPASAIDFELGRASMQQNFKVLNNTFYNNNAYNVILFDGFNAVIEGNYFGKSNIGLAQGDHFYGPVAVYNNVFDNCGISAKSNVTIENNTIKNASVNVNGNNVVINEIVAYDTMFQFLNSNSLGITVSNVEIHSTGQKQNMFQLGNEPVKFSNILIDGPAKMSLFSGNAQGSIFSNLKLTNYHPVSKYPQSLLPGKYTDCLFQVGTIDGYTSIQNPGLYEFNNCQFVAKGHAVLMIQNLNTDVTIENSTITLLENSEDFQYLIYVLRAKRVSILNNVINASFLTKSSIYAPLIEINTYYGSTQPFTVEALSINGNTIYSNLPATGIRTIAAGIGAPSYFIENNTLINSKLELKENDVNQNNQIITL</sequence>
<organism evidence="2 3">
    <name type="scientific">Paenibacillus aceris</name>
    <dbReference type="NCBI Taxonomy" id="869555"/>
    <lineage>
        <taxon>Bacteria</taxon>
        <taxon>Bacillati</taxon>
        <taxon>Bacillota</taxon>
        <taxon>Bacilli</taxon>
        <taxon>Bacillales</taxon>
        <taxon>Paenibacillaceae</taxon>
        <taxon>Paenibacillus</taxon>
    </lineage>
</organism>
<dbReference type="InterPro" id="IPR039448">
    <property type="entry name" value="Beta_helix"/>
</dbReference>
<gene>
    <name evidence="2" type="ORF">J2Z65_006296</name>
</gene>
<dbReference type="SMART" id="SM00710">
    <property type="entry name" value="PbH1"/>
    <property type="match status" value="8"/>
</dbReference>
<evidence type="ECO:0000313" key="2">
    <source>
        <dbReference type="EMBL" id="MBP1967032.1"/>
    </source>
</evidence>
<dbReference type="Proteomes" id="UP001519344">
    <property type="component" value="Unassembled WGS sequence"/>
</dbReference>
<dbReference type="RefSeq" id="WP_167052002.1">
    <property type="nucleotide sequence ID" value="NZ_JAAOZR010000001.1"/>
</dbReference>
<reference evidence="2 3" key="1">
    <citation type="submission" date="2021-03" db="EMBL/GenBank/DDBJ databases">
        <title>Genomic Encyclopedia of Type Strains, Phase IV (KMG-IV): sequencing the most valuable type-strain genomes for metagenomic binning, comparative biology and taxonomic classification.</title>
        <authorList>
            <person name="Goeker M."/>
        </authorList>
    </citation>
    <scope>NUCLEOTIDE SEQUENCE [LARGE SCALE GENOMIC DNA]</scope>
    <source>
        <strain evidence="2 3">DSM 24950</strain>
    </source>
</reference>
<dbReference type="EMBL" id="JAGGKV010000028">
    <property type="protein sequence ID" value="MBP1967032.1"/>
    <property type="molecule type" value="Genomic_DNA"/>
</dbReference>
<feature type="domain" description="Right handed beta helix" evidence="1">
    <location>
        <begin position="290"/>
        <end position="424"/>
    </location>
</feature>
<accession>A0ABS4I7Z0</accession>
<evidence type="ECO:0000259" key="1">
    <source>
        <dbReference type="Pfam" id="PF13229"/>
    </source>
</evidence>
<proteinExistence type="predicted"/>
<protein>
    <recommendedName>
        <fullName evidence="1">Right handed beta helix domain-containing protein</fullName>
    </recommendedName>
</protein>
<dbReference type="Pfam" id="PF13229">
    <property type="entry name" value="Beta_helix"/>
    <property type="match status" value="1"/>
</dbReference>
<dbReference type="Gene3D" id="2.160.20.10">
    <property type="entry name" value="Single-stranded right-handed beta-helix, Pectin lyase-like"/>
    <property type="match status" value="2"/>
</dbReference>